<feature type="transmembrane region" description="Helical" evidence="2">
    <location>
        <begin position="156"/>
        <end position="174"/>
    </location>
</feature>
<feature type="transmembrane region" description="Helical" evidence="2">
    <location>
        <begin position="66"/>
        <end position="89"/>
    </location>
</feature>
<feature type="transmembrane region" description="Helical" evidence="2">
    <location>
        <begin position="95"/>
        <end position="116"/>
    </location>
</feature>
<keyword evidence="2" id="KW-0472">Membrane</keyword>
<keyword evidence="5" id="KW-1185">Reference proteome</keyword>
<gene>
    <name evidence="4" type="ordered locus">TREPR_1538</name>
</gene>
<evidence type="ECO:0000313" key="4">
    <source>
        <dbReference type="EMBL" id="AEF83939.1"/>
    </source>
</evidence>
<dbReference type="EMBL" id="CP001843">
    <property type="protein sequence ID" value="AEF83939.1"/>
    <property type="molecule type" value="Genomic_DNA"/>
</dbReference>
<dbReference type="eggNOG" id="ENOG5031CQJ">
    <property type="taxonomic scope" value="Bacteria"/>
</dbReference>
<evidence type="ECO:0000259" key="3">
    <source>
        <dbReference type="Pfam" id="PF18917"/>
    </source>
</evidence>
<dbReference type="STRING" id="545694.TREPR_1538"/>
<evidence type="ECO:0000256" key="2">
    <source>
        <dbReference type="SAM" id="Phobius"/>
    </source>
</evidence>
<feature type="transmembrane region" description="Helical" evidence="2">
    <location>
        <begin position="41"/>
        <end position="59"/>
    </location>
</feature>
<evidence type="ECO:0000313" key="5">
    <source>
        <dbReference type="Proteomes" id="UP000009223"/>
    </source>
</evidence>
<feature type="transmembrane region" description="Helical" evidence="2">
    <location>
        <begin position="123"/>
        <end position="144"/>
    </location>
</feature>
<dbReference type="RefSeq" id="WP_015708570.1">
    <property type="nucleotide sequence ID" value="NC_015578.1"/>
</dbReference>
<reference evidence="5" key="1">
    <citation type="submission" date="2009-12" db="EMBL/GenBank/DDBJ databases">
        <title>Complete sequence of Treponema primitia strain ZAS-2.</title>
        <authorList>
            <person name="Tetu S.G."/>
            <person name="Matson E."/>
            <person name="Ren Q."/>
            <person name="Seshadri R."/>
            <person name="Elbourne L."/>
            <person name="Hassan K.A."/>
            <person name="Durkin A."/>
            <person name="Radune D."/>
            <person name="Mohamoud Y."/>
            <person name="Shay R."/>
            <person name="Jin S."/>
            <person name="Zhang X."/>
            <person name="Lucey K."/>
            <person name="Ballor N.R."/>
            <person name="Ottesen E."/>
            <person name="Rosenthal R."/>
            <person name="Allen A."/>
            <person name="Leadbetter J.R."/>
            <person name="Paulsen I.T."/>
        </authorList>
    </citation>
    <scope>NUCLEOTIDE SEQUENCE [LARGE SCALE GENOMIC DNA]</scope>
    <source>
        <strain evidence="5">ATCC BAA-887 / DSM 12427 / ZAS-2</strain>
    </source>
</reference>
<dbReference type="Pfam" id="PF18917">
    <property type="entry name" value="LiaI-LiaF-like_TM1"/>
    <property type="match status" value="1"/>
</dbReference>
<protein>
    <submittedName>
        <fullName evidence="4">Putative membrane protein</fullName>
    </submittedName>
</protein>
<feature type="region of interest" description="Disordered" evidence="1">
    <location>
        <begin position="176"/>
        <end position="212"/>
    </location>
</feature>
<dbReference type="KEGG" id="tpi:TREPR_1538"/>
<name>F5YPG1_TREPZ</name>
<proteinExistence type="predicted"/>
<keyword evidence="2" id="KW-0812">Transmembrane</keyword>
<organism evidence="4 5">
    <name type="scientific">Treponema primitia (strain ATCC BAA-887 / DSM 12427 / ZAS-2)</name>
    <dbReference type="NCBI Taxonomy" id="545694"/>
    <lineage>
        <taxon>Bacteria</taxon>
        <taxon>Pseudomonadati</taxon>
        <taxon>Spirochaetota</taxon>
        <taxon>Spirochaetia</taxon>
        <taxon>Spirochaetales</taxon>
        <taxon>Treponemataceae</taxon>
        <taxon>Treponema</taxon>
    </lineage>
</organism>
<dbReference type="AlphaFoldDB" id="F5YPG1"/>
<reference evidence="4 5" key="2">
    <citation type="journal article" date="2011" name="ISME J.">
        <title>RNA-seq reveals cooperative metabolic interactions between two termite-gut spirochete species in co-culture.</title>
        <authorList>
            <person name="Rosenthal A.Z."/>
            <person name="Matson E.G."/>
            <person name="Eldar A."/>
            <person name="Leadbetter J.R."/>
        </authorList>
    </citation>
    <scope>NUCLEOTIDE SEQUENCE [LARGE SCALE GENOMIC DNA]</scope>
    <source>
        <strain evidence="5">ATCC BAA-887 / DSM 12427 / ZAS-2</strain>
    </source>
</reference>
<sequence length="212" mass="23571">MALQTSYKITARIVFFFGLLLMFIGSAFLLGTRGGTTPFSVLRAFFFVIIGVLFAFFAIKLNKRSLYLFFATFFLLVGLFLFLSALQIIPFSFSQSWPLLSVFSGLALLPAGWHHFGAVRIRYVVPAIAFVFLGCMLMIFSFRVVPFSFKQFVVDWWFLFVVLAGLLLVLLSLGTKKKSESSSNGGASDRIPPSEPVAETPGGRSFPEDSKP</sequence>
<dbReference type="HOGENOM" id="CLU_121970_0_0_12"/>
<accession>F5YPG1</accession>
<feature type="transmembrane region" description="Helical" evidence="2">
    <location>
        <begin position="9"/>
        <end position="29"/>
    </location>
</feature>
<evidence type="ECO:0000256" key="1">
    <source>
        <dbReference type="SAM" id="MobiDB-lite"/>
    </source>
</evidence>
<dbReference type="InterPro" id="IPR043726">
    <property type="entry name" value="LiaI-LiaF-like_TM1"/>
</dbReference>
<keyword evidence="2" id="KW-1133">Transmembrane helix</keyword>
<dbReference type="Proteomes" id="UP000009223">
    <property type="component" value="Chromosome"/>
</dbReference>
<feature type="domain" description="LiaI-LiaF-like transmembrane region" evidence="3">
    <location>
        <begin position="68"/>
        <end position="109"/>
    </location>
</feature>